<dbReference type="Proteomes" id="UP001172673">
    <property type="component" value="Unassembled WGS sequence"/>
</dbReference>
<proteinExistence type="predicted"/>
<keyword evidence="3" id="KW-1185">Reference proteome</keyword>
<protein>
    <recommendedName>
        <fullName evidence="1">DUF7730 domain-containing protein</fullName>
    </recommendedName>
</protein>
<gene>
    <name evidence="2" type="ORF">H2200_009419</name>
</gene>
<organism evidence="2 3">
    <name type="scientific">Cladophialophora chaetospira</name>
    <dbReference type="NCBI Taxonomy" id="386627"/>
    <lineage>
        <taxon>Eukaryota</taxon>
        <taxon>Fungi</taxon>
        <taxon>Dikarya</taxon>
        <taxon>Ascomycota</taxon>
        <taxon>Pezizomycotina</taxon>
        <taxon>Eurotiomycetes</taxon>
        <taxon>Chaetothyriomycetidae</taxon>
        <taxon>Chaetothyriales</taxon>
        <taxon>Herpotrichiellaceae</taxon>
        <taxon>Cladophialophora</taxon>
    </lineage>
</organism>
<reference evidence="2" key="1">
    <citation type="submission" date="2022-10" db="EMBL/GenBank/DDBJ databases">
        <title>Culturing micro-colonial fungi from biological soil crusts in the Mojave desert and describing Neophaeococcomyces mojavensis, and introducing the new genera and species Taxawa tesnikishii.</title>
        <authorList>
            <person name="Kurbessoian T."/>
            <person name="Stajich J.E."/>
        </authorList>
    </citation>
    <scope>NUCLEOTIDE SEQUENCE</scope>
    <source>
        <strain evidence="2">TK_41</strain>
    </source>
</reference>
<accession>A0AA39CFC6</accession>
<dbReference type="InterPro" id="IPR056632">
    <property type="entry name" value="DUF7730"/>
</dbReference>
<dbReference type="PANTHER" id="PTHR42085:SF1">
    <property type="entry name" value="F-BOX DOMAIN-CONTAINING PROTEIN"/>
    <property type="match status" value="1"/>
</dbReference>
<dbReference type="PANTHER" id="PTHR42085">
    <property type="entry name" value="F-BOX DOMAIN-CONTAINING PROTEIN"/>
    <property type="match status" value="1"/>
</dbReference>
<name>A0AA39CFC6_9EURO</name>
<sequence length="272" mass="30968">MDVLMTDGPGHGLNRDHETLLATQASSSPLLDLPVELRLKIFEYVLPPAKQEIRMCASEEHSEVYDWLRVSLLQLGTYDGYRGSTCTGSGGHDSRQCPGIVSVNRQIHKECVSILQKITQFRFGTLPCLHTFLENLTDNHRALITKLSVQTSITAVSIYDHYDYKEDIGPISEFVWKTRVSCGYFSRRGWSRVLAANKFLDYEHDDIVFTLSTTKTSEEEKRKNVEDDLTEDDCKIGFGELIVHGFLEDDLDSFELDCKWAAISFDHHEPEV</sequence>
<evidence type="ECO:0000313" key="2">
    <source>
        <dbReference type="EMBL" id="KAJ9606458.1"/>
    </source>
</evidence>
<dbReference type="EMBL" id="JAPDRK010000014">
    <property type="protein sequence ID" value="KAJ9606458.1"/>
    <property type="molecule type" value="Genomic_DNA"/>
</dbReference>
<dbReference type="Pfam" id="PF24864">
    <property type="entry name" value="DUF7730"/>
    <property type="match status" value="1"/>
</dbReference>
<evidence type="ECO:0000259" key="1">
    <source>
        <dbReference type="Pfam" id="PF24864"/>
    </source>
</evidence>
<feature type="domain" description="DUF7730" evidence="1">
    <location>
        <begin position="26"/>
        <end position="161"/>
    </location>
</feature>
<comment type="caution">
    <text evidence="2">The sequence shown here is derived from an EMBL/GenBank/DDBJ whole genome shotgun (WGS) entry which is preliminary data.</text>
</comment>
<dbReference type="InterPro" id="IPR038883">
    <property type="entry name" value="AN11006-like"/>
</dbReference>
<evidence type="ECO:0000313" key="3">
    <source>
        <dbReference type="Proteomes" id="UP001172673"/>
    </source>
</evidence>
<dbReference type="AlphaFoldDB" id="A0AA39CFC6"/>